<proteinExistence type="predicted"/>
<protein>
    <recommendedName>
        <fullName evidence="3">F-box domain-containing protein</fullName>
    </recommendedName>
</protein>
<dbReference type="AlphaFoldDB" id="A0AAN6LSL1"/>
<evidence type="ECO:0008006" key="3">
    <source>
        <dbReference type="Google" id="ProtNLM"/>
    </source>
</evidence>
<dbReference type="EMBL" id="WVTA01000016">
    <property type="protein sequence ID" value="KAK3201490.1"/>
    <property type="molecule type" value="Genomic_DNA"/>
</dbReference>
<sequence length="332" mass="38013">MVDHNVNTVATQEPFRLMDLPTELRLMIYKRIPREIKQVPLATMGKKGPIVFFQPMTSTSILAVSKKVHAEAAPIVFETMRNFILTKTPKIIVGLVSHQRLNLMKFFMYLLAEQYLAEKNGTQPNQGTIQNHLSRVCHALWGPSHAQHSEETLQWDMPKMVSFAAFSVRQFIYQYNETMNQADQQSNHKVSSVEIVPQDYFKLELLYGYRKDFRKSFPDNYSPADVIAEYLGALEYFYLSPLNCKVDVVLVGQIPIHKDEEIPREIPYDILEVPKLPSEFPNVHRYAKTGAVTFPGLMGREKWTADWPAAGNRPDDQVVEHEALATLNLGDT</sequence>
<organism evidence="1 2">
    <name type="scientific">Pseudopithomyces chartarum</name>
    <dbReference type="NCBI Taxonomy" id="1892770"/>
    <lineage>
        <taxon>Eukaryota</taxon>
        <taxon>Fungi</taxon>
        <taxon>Dikarya</taxon>
        <taxon>Ascomycota</taxon>
        <taxon>Pezizomycotina</taxon>
        <taxon>Dothideomycetes</taxon>
        <taxon>Pleosporomycetidae</taxon>
        <taxon>Pleosporales</taxon>
        <taxon>Massarineae</taxon>
        <taxon>Didymosphaeriaceae</taxon>
        <taxon>Pseudopithomyces</taxon>
    </lineage>
</organism>
<dbReference type="Proteomes" id="UP001280581">
    <property type="component" value="Unassembled WGS sequence"/>
</dbReference>
<reference evidence="1 2" key="1">
    <citation type="submission" date="2021-02" db="EMBL/GenBank/DDBJ databases">
        <title>Genome assembly of Pseudopithomyces chartarum.</title>
        <authorList>
            <person name="Jauregui R."/>
            <person name="Singh J."/>
            <person name="Voisey C."/>
        </authorList>
    </citation>
    <scope>NUCLEOTIDE SEQUENCE [LARGE SCALE GENOMIC DNA]</scope>
    <source>
        <strain evidence="1 2">AGR01</strain>
    </source>
</reference>
<name>A0AAN6LSL1_9PLEO</name>
<accession>A0AAN6LSL1</accession>
<comment type="caution">
    <text evidence="1">The sequence shown here is derived from an EMBL/GenBank/DDBJ whole genome shotgun (WGS) entry which is preliminary data.</text>
</comment>
<gene>
    <name evidence="1" type="ORF">GRF29_185g1137218</name>
</gene>
<keyword evidence="2" id="KW-1185">Reference proteome</keyword>
<evidence type="ECO:0000313" key="1">
    <source>
        <dbReference type="EMBL" id="KAK3201490.1"/>
    </source>
</evidence>
<evidence type="ECO:0000313" key="2">
    <source>
        <dbReference type="Proteomes" id="UP001280581"/>
    </source>
</evidence>